<accession>A0A5B9MAN2</accession>
<keyword evidence="3" id="KW-1185">Reference proteome</keyword>
<reference evidence="2 3" key="1">
    <citation type="submission" date="2019-02" db="EMBL/GenBank/DDBJ databases">
        <title>Planctomycetal bacteria perform biofilm scaping via a novel small molecule.</title>
        <authorList>
            <person name="Jeske O."/>
            <person name="Boedeker C."/>
            <person name="Wiegand S."/>
            <person name="Breitling P."/>
            <person name="Kallscheuer N."/>
            <person name="Jogler M."/>
            <person name="Rohde M."/>
            <person name="Petersen J."/>
            <person name="Medema M.H."/>
            <person name="Surup F."/>
            <person name="Jogler C."/>
        </authorList>
    </citation>
    <scope>NUCLEOTIDE SEQUENCE [LARGE SCALE GENOMIC DNA]</scope>
    <source>
        <strain evidence="2 3">Mal15</strain>
    </source>
</reference>
<sequence>MVVPGVKSQQRRFFRSPDCRRVVQVRRSIAARWVDHTCGGTGRCSRYGAPSVLEQFSNPLVKTTVTKTLRRRVRERGVVALEGVPGRQHGDTDVCEKKIPPQRERHLETCEVSIPSILAARRTRLVVLAKSAVSGRRQARPRSRRFRVPRRRSTSRRYASAPSVTLSTASAVLIDFFCCRCSDGCSSRCGDD</sequence>
<feature type="region of interest" description="Disordered" evidence="1">
    <location>
        <begin position="136"/>
        <end position="160"/>
    </location>
</feature>
<evidence type="ECO:0000256" key="1">
    <source>
        <dbReference type="SAM" id="MobiDB-lite"/>
    </source>
</evidence>
<feature type="compositionally biased region" description="Basic residues" evidence="1">
    <location>
        <begin position="137"/>
        <end position="155"/>
    </location>
</feature>
<name>A0A5B9MAN2_9BACT</name>
<dbReference type="AlphaFoldDB" id="A0A5B9MAN2"/>
<evidence type="ECO:0000313" key="3">
    <source>
        <dbReference type="Proteomes" id="UP000321353"/>
    </source>
</evidence>
<protein>
    <submittedName>
        <fullName evidence="2">Uncharacterized protein</fullName>
    </submittedName>
</protein>
<evidence type="ECO:0000313" key="2">
    <source>
        <dbReference type="EMBL" id="QEF97743.1"/>
    </source>
</evidence>
<gene>
    <name evidence="2" type="ORF">Mal15_17870</name>
</gene>
<dbReference type="Proteomes" id="UP000321353">
    <property type="component" value="Chromosome"/>
</dbReference>
<proteinExistence type="predicted"/>
<dbReference type="EMBL" id="CP036264">
    <property type="protein sequence ID" value="QEF97743.1"/>
    <property type="molecule type" value="Genomic_DNA"/>
</dbReference>
<organism evidence="2 3">
    <name type="scientific">Stieleria maiorica</name>
    <dbReference type="NCBI Taxonomy" id="2795974"/>
    <lineage>
        <taxon>Bacteria</taxon>
        <taxon>Pseudomonadati</taxon>
        <taxon>Planctomycetota</taxon>
        <taxon>Planctomycetia</taxon>
        <taxon>Pirellulales</taxon>
        <taxon>Pirellulaceae</taxon>
        <taxon>Stieleria</taxon>
    </lineage>
</organism>
<dbReference type="KEGG" id="smam:Mal15_17870"/>